<proteinExistence type="predicted"/>
<dbReference type="EMBL" id="RDQM01000009">
    <property type="protein sequence ID" value="RMW97659.1"/>
    <property type="molecule type" value="Genomic_DNA"/>
</dbReference>
<dbReference type="GO" id="GO:0008233">
    <property type="term" value="F:peptidase activity"/>
    <property type="evidence" value="ECO:0007669"/>
    <property type="project" value="UniProtKB-KW"/>
</dbReference>
<keyword evidence="2" id="KW-0472">Membrane</keyword>
<dbReference type="InterPro" id="IPR011969">
    <property type="entry name" value="Clan_AA_Asp_peptidase_C"/>
</dbReference>
<evidence type="ECO:0000313" key="4">
    <source>
        <dbReference type="Proteomes" id="UP000267521"/>
    </source>
</evidence>
<dbReference type="AlphaFoldDB" id="A0A3M6Q357"/>
<feature type="transmembrane region" description="Helical" evidence="2">
    <location>
        <begin position="31"/>
        <end position="48"/>
    </location>
</feature>
<comment type="caution">
    <text evidence="3">The sequence shown here is derived from an EMBL/GenBank/DDBJ whole genome shotgun (WGS) entry which is preliminary data.</text>
</comment>
<name>A0A3M6Q357_9BURK</name>
<gene>
    <name evidence="3" type="ORF">EBQ26_08340</name>
</gene>
<dbReference type="CDD" id="cd05483">
    <property type="entry name" value="retropepsin_like_bacteria"/>
    <property type="match status" value="1"/>
</dbReference>
<keyword evidence="3" id="KW-0645">Protease</keyword>
<dbReference type="GO" id="GO:0006508">
    <property type="term" value="P:proteolysis"/>
    <property type="evidence" value="ECO:0007669"/>
    <property type="project" value="UniProtKB-KW"/>
</dbReference>
<dbReference type="Gene3D" id="2.40.70.10">
    <property type="entry name" value="Acid Proteases"/>
    <property type="match status" value="1"/>
</dbReference>
<dbReference type="EC" id="3.4.23.-" evidence="3"/>
<dbReference type="InterPro" id="IPR034122">
    <property type="entry name" value="Retropepsin-like_bacterial"/>
</dbReference>
<keyword evidence="2" id="KW-0812">Transmembrane</keyword>
<evidence type="ECO:0000313" key="3">
    <source>
        <dbReference type="EMBL" id="RMW97659.1"/>
    </source>
</evidence>
<dbReference type="Pfam" id="PF13975">
    <property type="entry name" value="gag-asp_proteas"/>
    <property type="match status" value="1"/>
</dbReference>
<reference evidence="3 4" key="1">
    <citation type="submission" date="2018-10" db="EMBL/GenBank/DDBJ databases">
        <title>Comamonadaceae CDC group NO-1 genome sequencing and assembly.</title>
        <authorList>
            <person name="Bernier A.-M."/>
            <person name="Bernard K."/>
        </authorList>
    </citation>
    <scope>NUCLEOTIDE SEQUENCE [LARGE SCALE GENOMIC DNA]</scope>
    <source>
        <strain evidence="3 4">NML970147</strain>
    </source>
</reference>
<protein>
    <submittedName>
        <fullName evidence="3">TIGR02281 family clan AA aspartic protease</fullName>
        <ecNumber evidence="3">3.4.23.-</ecNumber>
    </submittedName>
</protein>
<sequence length="197" mass="21201">MPRLARPPGRPPESAAPAAPMPPGRRPVRAWAIWLAWMAVIGVLYLFMQNMFARPSVFIAEAGELQLPRQRDGHFYVEGAINRTPVIFMIDTGASLVAISEATARAAGLEGGAPRTFATAGGTRQGRVQRADAISLGAPGGFVLRDIEVGIGLEMGSSGQQRQKGQRGQTSHALLGQNVLRHFHITIAGDTMRLQRK</sequence>
<feature type="region of interest" description="Disordered" evidence="1">
    <location>
        <begin position="1"/>
        <end position="24"/>
    </location>
</feature>
<keyword evidence="2" id="KW-1133">Transmembrane helix</keyword>
<organism evidence="3 4">
    <name type="scientific">Allofranklinella schreckenbergeri</name>
    <dbReference type="NCBI Taxonomy" id="1076744"/>
    <lineage>
        <taxon>Bacteria</taxon>
        <taxon>Pseudomonadati</taxon>
        <taxon>Pseudomonadota</taxon>
        <taxon>Betaproteobacteria</taxon>
        <taxon>Burkholderiales</taxon>
        <taxon>Comamonadaceae</taxon>
        <taxon>Allofranklinella</taxon>
    </lineage>
</organism>
<evidence type="ECO:0000256" key="2">
    <source>
        <dbReference type="SAM" id="Phobius"/>
    </source>
</evidence>
<dbReference type="SUPFAM" id="SSF50630">
    <property type="entry name" value="Acid proteases"/>
    <property type="match status" value="1"/>
</dbReference>
<keyword evidence="3" id="KW-0378">Hydrolase</keyword>
<evidence type="ECO:0000256" key="1">
    <source>
        <dbReference type="SAM" id="MobiDB-lite"/>
    </source>
</evidence>
<dbReference type="NCBIfam" id="TIGR02281">
    <property type="entry name" value="clan_AA_DTGA"/>
    <property type="match status" value="1"/>
</dbReference>
<accession>A0A3M6Q357</accession>
<dbReference type="InterPro" id="IPR021109">
    <property type="entry name" value="Peptidase_aspartic_dom_sf"/>
</dbReference>
<dbReference type="Proteomes" id="UP000267521">
    <property type="component" value="Unassembled WGS sequence"/>
</dbReference>